<dbReference type="Proteomes" id="UP000828390">
    <property type="component" value="Unassembled WGS sequence"/>
</dbReference>
<sequence length="321" mass="36260">MLLLLSGGCIRSLRTILSLESSELGHLSRESTRPVSKCRKDFEDDELYSLMQMLKKQTITMQRSVSQKNRTIDVASRDVTHFSAARKITKNDPPPGAHVFLPTGTIFELIQDIIGTNLLNKFHDDRTINVSSRVLTTFYDSLWGKNALSPGSHFHENETINAVSRELTRITDTATRRPLLTKKNHRPLAAIFFQATGTTCKLVQYIKGTLNVDSRVLRSVYYSHTWKNAPPPGGHVFKPTRTIFKLVQNTHLLTKCHEDANQFQDIAPDTKVPDGRTERRTDGKTDGRMDGQRQNNIPPPMAGDNNSLRKEATKKELPELI</sequence>
<gene>
    <name evidence="2" type="ORF">DPMN_091914</name>
</gene>
<dbReference type="EMBL" id="JAIWYP010000003">
    <property type="protein sequence ID" value="KAH3849511.1"/>
    <property type="molecule type" value="Genomic_DNA"/>
</dbReference>
<evidence type="ECO:0000313" key="3">
    <source>
        <dbReference type="Proteomes" id="UP000828390"/>
    </source>
</evidence>
<reference evidence="2" key="1">
    <citation type="journal article" date="2019" name="bioRxiv">
        <title>The Genome of the Zebra Mussel, Dreissena polymorpha: A Resource for Invasive Species Research.</title>
        <authorList>
            <person name="McCartney M.A."/>
            <person name="Auch B."/>
            <person name="Kono T."/>
            <person name="Mallez S."/>
            <person name="Zhang Y."/>
            <person name="Obille A."/>
            <person name="Becker A."/>
            <person name="Abrahante J.E."/>
            <person name="Garbe J."/>
            <person name="Badalamenti J.P."/>
            <person name="Herman A."/>
            <person name="Mangelson H."/>
            <person name="Liachko I."/>
            <person name="Sullivan S."/>
            <person name="Sone E.D."/>
            <person name="Koren S."/>
            <person name="Silverstein K.A.T."/>
            <person name="Beckman K.B."/>
            <person name="Gohl D.M."/>
        </authorList>
    </citation>
    <scope>NUCLEOTIDE SEQUENCE</scope>
    <source>
        <strain evidence="2">Duluth1</strain>
        <tissue evidence="2">Whole animal</tissue>
    </source>
</reference>
<name>A0A9D4QZI8_DREPO</name>
<keyword evidence="3" id="KW-1185">Reference proteome</keyword>
<dbReference type="AlphaFoldDB" id="A0A9D4QZI8"/>
<proteinExistence type="predicted"/>
<evidence type="ECO:0000256" key="1">
    <source>
        <dbReference type="SAM" id="MobiDB-lite"/>
    </source>
</evidence>
<feature type="region of interest" description="Disordered" evidence="1">
    <location>
        <begin position="264"/>
        <end position="321"/>
    </location>
</feature>
<reference evidence="2" key="2">
    <citation type="submission" date="2020-11" db="EMBL/GenBank/DDBJ databases">
        <authorList>
            <person name="McCartney M.A."/>
            <person name="Auch B."/>
            <person name="Kono T."/>
            <person name="Mallez S."/>
            <person name="Becker A."/>
            <person name="Gohl D.M."/>
            <person name="Silverstein K.A.T."/>
            <person name="Koren S."/>
            <person name="Bechman K.B."/>
            <person name="Herman A."/>
            <person name="Abrahante J.E."/>
            <person name="Garbe J."/>
        </authorList>
    </citation>
    <scope>NUCLEOTIDE SEQUENCE</scope>
    <source>
        <strain evidence="2">Duluth1</strain>
        <tissue evidence="2">Whole animal</tissue>
    </source>
</reference>
<comment type="caution">
    <text evidence="2">The sequence shown here is derived from an EMBL/GenBank/DDBJ whole genome shotgun (WGS) entry which is preliminary data.</text>
</comment>
<feature type="compositionally biased region" description="Basic and acidic residues" evidence="1">
    <location>
        <begin position="271"/>
        <end position="291"/>
    </location>
</feature>
<protein>
    <submittedName>
        <fullName evidence="2">Uncharacterized protein</fullName>
    </submittedName>
</protein>
<organism evidence="2 3">
    <name type="scientific">Dreissena polymorpha</name>
    <name type="common">Zebra mussel</name>
    <name type="synonym">Mytilus polymorpha</name>
    <dbReference type="NCBI Taxonomy" id="45954"/>
    <lineage>
        <taxon>Eukaryota</taxon>
        <taxon>Metazoa</taxon>
        <taxon>Spiralia</taxon>
        <taxon>Lophotrochozoa</taxon>
        <taxon>Mollusca</taxon>
        <taxon>Bivalvia</taxon>
        <taxon>Autobranchia</taxon>
        <taxon>Heteroconchia</taxon>
        <taxon>Euheterodonta</taxon>
        <taxon>Imparidentia</taxon>
        <taxon>Neoheterodontei</taxon>
        <taxon>Myida</taxon>
        <taxon>Dreissenoidea</taxon>
        <taxon>Dreissenidae</taxon>
        <taxon>Dreissena</taxon>
    </lineage>
</organism>
<accession>A0A9D4QZI8</accession>
<evidence type="ECO:0000313" key="2">
    <source>
        <dbReference type="EMBL" id="KAH3849511.1"/>
    </source>
</evidence>
<feature type="compositionally biased region" description="Basic and acidic residues" evidence="1">
    <location>
        <begin position="307"/>
        <end position="321"/>
    </location>
</feature>